<evidence type="ECO:0000313" key="1">
    <source>
        <dbReference type="EMBL" id="ABT14628.1"/>
    </source>
</evidence>
<gene>
    <name evidence="1" type="primary">b229L</name>
    <name evidence="1" type="ORF">NY2A_b229L</name>
</gene>
<protein>
    <submittedName>
        <fullName evidence="1">Uncharacterized protein b229L</fullName>
    </submittedName>
</protein>
<name>A7IWA4_PBCVN</name>
<organism evidence="1 2">
    <name type="scientific">Paramecium bursaria Chlorella virus NY2A</name>
    <name type="common">PBCV-NY2A</name>
    <dbReference type="NCBI Taxonomy" id="46021"/>
    <lineage>
        <taxon>Viruses</taxon>
        <taxon>Varidnaviria</taxon>
        <taxon>Bamfordvirae</taxon>
        <taxon>Nucleocytoviricota</taxon>
        <taxon>Megaviricetes</taxon>
        <taxon>Algavirales</taxon>
        <taxon>Phycodnaviridae</taxon>
        <taxon>Chlorovirus</taxon>
        <taxon>Chlorovirus americanus</taxon>
    </lineage>
</organism>
<accession>A7IWA4</accession>
<dbReference type="EMBL" id="DQ491002">
    <property type="protein sequence ID" value="ABT14628.1"/>
    <property type="molecule type" value="Genomic_DNA"/>
</dbReference>
<dbReference type="KEGG" id="vg:5658746"/>
<keyword evidence="2" id="KW-1185">Reference proteome</keyword>
<dbReference type="RefSeq" id="YP_001497425.1">
    <property type="nucleotide sequence ID" value="NC_009898.1"/>
</dbReference>
<proteinExistence type="predicted"/>
<dbReference type="GeneID" id="5658746"/>
<evidence type="ECO:0000313" key="2">
    <source>
        <dbReference type="Proteomes" id="UP000202419"/>
    </source>
</evidence>
<sequence>MKNLCDNYNYVCNVTDTSNHQTSHRQLSRRDSSCRRRRKIDERTRSDTCFKKKWTTEKFESRRGHFRGKYRRRRRCIEQRSREYVQSVHRRGI</sequence>
<organismHost>
    <name type="scientific">Chlorella</name>
    <dbReference type="NCBI Taxonomy" id="3071"/>
</organismHost>
<dbReference type="Proteomes" id="UP000202419">
    <property type="component" value="Segment"/>
</dbReference>
<reference evidence="1 2" key="1">
    <citation type="journal article" date="2007" name="Virology">
        <title>Sequence and annotation of the 369-kb NY-2A and the 345-kb AR158 viruses that infect Chlorella NC64A.</title>
        <authorList>
            <person name="Fitzgerald L.A."/>
            <person name="Graves M.V."/>
            <person name="Li X."/>
            <person name="Feldblyum T."/>
            <person name="Nierman W.C."/>
            <person name="Van Etten J.L."/>
        </authorList>
    </citation>
    <scope>NUCLEOTIDE SEQUENCE [LARGE SCALE GENOMIC DNA]</scope>
    <source>
        <strain evidence="1 2">NY-2A</strain>
    </source>
</reference>